<protein>
    <submittedName>
        <fullName evidence="1">Uncharacterized protein</fullName>
    </submittedName>
</protein>
<sequence length="140" mass="15739">MNKKLEGEEANEPLRMMLLGVKSSKVESSKRVRGSTLLLEKLDAMVQVVTEKNIKDMELMNAEARSLVKSSHSNVESSLTLVDSLSKLVSLSGLVPSTLEFFSCTLIDDPQKRTILSALPDDNARLNWIKYLFEREKRTP</sequence>
<dbReference type="Proteomes" id="UP001165190">
    <property type="component" value="Unassembled WGS sequence"/>
</dbReference>
<name>A0A9W7J4Y3_HIBTR</name>
<gene>
    <name evidence="1" type="ORF">HRI_004342900</name>
</gene>
<proteinExistence type="predicted"/>
<reference evidence="1" key="1">
    <citation type="submission" date="2023-05" db="EMBL/GenBank/DDBJ databases">
        <title>Genome and transcriptome analyses reveal genes involved in the formation of fine ridges on petal epidermal cells in Hibiscus trionum.</title>
        <authorList>
            <person name="Koshimizu S."/>
            <person name="Masuda S."/>
            <person name="Ishii T."/>
            <person name="Shirasu K."/>
            <person name="Hoshino A."/>
            <person name="Arita M."/>
        </authorList>
    </citation>
    <scope>NUCLEOTIDE SEQUENCE</scope>
    <source>
        <strain evidence="1">Hamamatsu line</strain>
    </source>
</reference>
<evidence type="ECO:0000313" key="2">
    <source>
        <dbReference type="Proteomes" id="UP001165190"/>
    </source>
</evidence>
<accession>A0A9W7J4Y3</accession>
<dbReference type="EMBL" id="BSYR01000046">
    <property type="protein sequence ID" value="GMJ06737.1"/>
    <property type="molecule type" value="Genomic_DNA"/>
</dbReference>
<comment type="caution">
    <text evidence="1">The sequence shown here is derived from an EMBL/GenBank/DDBJ whole genome shotgun (WGS) entry which is preliminary data.</text>
</comment>
<evidence type="ECO:0000313" key="1">
    <source>
        <dbReference type="EMBL" id="GMJ06737.1"/>
    </source>
</evidence>
<dbReference type="AlphaFoldDB" id="A0A9W7J4Y3"/>
<organism evidence="1 2">
    <name type="scientific">Hibiscus trionum</name>
    <name type="common">Flower of an hour</name>
    <dbReference type="NCBI Taxonomy" id="183268"/>
    <lineage>
        <taxon>Eukaryota</taxon>
        <taxon>Viridiplantae</taxon>
        <taxon>Streptophyta</taxon>
        <taxon>Embryophyta</taxon>
        <taxon>Tracheophyta</taxon>
        <taxon>Spermatophyta</taxon>
        <taxon>Magnoliopsida</taxon>
        <taxon>eudicotyledons</taxon>
        <taxon>Gunneridae</taxon>
        <taxon>Pentapetalae</taxon>
        <taxon>rosids</taxon>
        <taxon>malvids</taxon>
        <taxon>Malvales</taxon>
        <taxon>Malvaceae</taxon>
        <taxon>Malvoideae</taxon>
        <taxon>Hibiscus</taxon>
    </lineage>
</organism>
<keyword evidence="2" id="KW-1185">Reference proteome</keyword>
<dbReference type="OrthoDB" id="1717004at2759"/>